<keyword evidence="2" id="KW-1185">Reference proteome</keyword>
<name>A0A9Q1F835_SYNKA</name>
<accession>A0A9Q1F835</accession>
<evidence type="ECO:0000313" key="1">
    <source>
        <dbReference type="EMBL" id="KAJ8353138.1"/>
    </source>
</evidence>
<organism evidence="1 2">
    <name type="scientific">Synaphobranchus kaupii</name>
    <name type="common">Kaup's arrowtooth eel</name>
    <dbReference type="NCBI Taxonomy" id="118154"/>
    <lineage>
        <taxon>Eukaryota</taxon>
        <taxon>Metazoa</taxon>
        <taxon>Chordata</taxon>
        <taxon>Craniata</taxon>
        <taxon>Vertebrata</taxon>
        <taxon>Euteleostomi</taxon>
        <taxon>Actinopterygii</taxon>
        <taxon>Neopterygii</taxon>
        <taxon>Teleostei</taxon>
        <taxon>Anguilliformes</taxon>
        <taxon>Synaphobranchidae</taxon>
        <taxon>Synaphobranchus</taxon>
    </lineage>
</organism>
<proteinExistence type="predicted"/>
<dbReference type="EMBL" id="JAINUF010000007">
    <property type="protein sequence ID" value="KAJ8353138.1"/>
    <property type="molecule type" value="Genomic_DNA"/>
</dbReference>
<comment type="caution">
    <text evidence="1">The sequence shown here is derived from an EMBL/GenBank/DDBJ whole genome shotgun (WGS) entry which is preliminary data.</text>
</comment>
<reference evidence="1" key="1">
    <citation type="journal article" date="2023" name="Science">
        <title>Genome structures resolve the early diversification of teleost fishes.</title>
        <authorList>
            <person name="Parey E."/>
            <person name="Louis A."/>
            <person name="Montfort J."/>
            <person name="Bouchez O."/>
            <person name="Roques C."/>
            <person name="Iampietro C."/>
            <person name="Lluch J."/>
            <person name="Castinel A."/>
            <person name="Donnadieu C."/>
            <person name="Desvignes T."/>
            <person name="Floi Bucao C."/>
            <person name="Jouanno E."/>
            <person name="Wen M."/>
            <person name="Mejri S."/>
            <person name="Dirks R."/>
            <person name="Jansen H."/>
            <person name="Henkel C."/>
            <person name="Chen W.J."/>
            <person name="Zahm M."/>
            <person name="Cabau C."/>
            <person name="Klopp C."/>
            <person name="Thompson A.W."/>
            <person name="Robinson-Rechavi M."/>
            <person name="Braasch I."/>
            <person name="Lecointre G."/>
            <person name="Bobe J."/>
            <person name="Postlethwait J.H."/>
            <person name="Berthelot C."/>
            <person name="Roest Crollius H."/>
            <person name="Guiguen Y."/>
        </authorList>
    </citation>
    <scope>NUCLEOTIDE SEQUENCE</scope>
    <source>
        <strain evidence="1">WJC10195</strain>
    </source>
</reference>
<evidence type="ECO:0000313" key="2">
    <source>
        <dbReference type="Proteomes" id="UP001152622"/>
    </source>
</evidence>
<dbReference type="AlphaFoldDB" id="A0A9Q1F835"/>
<sequence>MLMTLVMIVKVTERTTPLVIVGFANQSGAERSATAGTITYRLKATRPESQFHVLLLGWHAEPSRLQLHKG</sequence>
<dbReference type="Proteomes" id="UP001152622">
    <property type="component" value="Chromosome 7"/>
</dbReference>
<gene>
    <name evidence="1" type="ORF">SKAU_G00207050</name>
</gene>
<protein>
    <submittedName>
        <fullName evidence="1">Uncharacterized protein</fullName>
    </submittedName>
</protein>